<accession>A0A5C4NCB5</accession>
<keyword evidence="8" id="KW-0732">Signal</keyword>
<evidence type="ECO:0000256" key="7">
    <source>
        <dbReference type="SAM" id="MobiDB-lite"/>
    </source>
</evidence>
<comment type="function">
    <text evidence="1">Involved in DNA recombination.</text>
</comment>
<feature type="compositionally biased region" description="Pro residues" evidence="7">
    <location>
        <begin position="529"/>
        <end position="542"/>
    </location>
</feature>
<evidence type="ECO:0000256" key="6">
    <source>
        <dbReference type="SAM" id="Coils"/>
    </source>
</evidence>
<dbReference type="Proteomes" id="UP000305709">
    <property type="component" value="Unassembled WGS sequence"/>
</dbReference>
<dbReference type="OrthoDB" id="370725at2"/>
<keyword evidence="5" id="KW-0233">DNA recombination</keyword>
<evidence type="ECO:0000256" key="8">
    <source>
        <dbReference type="SAM" id="SignalP"/>
    </source>
</evidence>
<proteinExistence type="inferred from homology"/>
<evidence type="ECO:0000256" key="2">
    <source>
        <dbReference type="ARBA" id="ARBA00009840"/>
    </source>
</evidence>
<protein>
    <recommendedName>
        <fullName evidence="3">DNA recombination protein RmuC homolog</fullName>
    </recommendedName>
</protein>
<feature type="region of interest" description="Disordered" evidence="7">
    <location>
        <begin position="510"/>
        <end position="542"/>
    </location>
</feature>
<comment type="similarity">
    <text evidence="2">Belongs to the RmuC family.</text>
</comment>
<dbReference type="EMBL" id="VDFV01000013">
    <property type="protein sequence ID" value="TNC71535.1"/>
    <property type="molecule type" value="Genomic_DNA"/>
</dbReference>
<feature type="coiled-coil region" evidence="6">
    <location>
        <begin position="50"/>
        <end position="193"/>
    </location>
</feature>
<dbReference type="PANTHER" id="PTHR30563">
    <property type="entry name" value="DNA RECOMBINATION PROTEIN RMUC"/>
    <property type="match status" value="1"/>
</dbReference>
<dbReference type="RefSeq" id="WP_139081799.1">
    <property type="nucleotide sequence ID" value="NZ_VDFV01000013.1"/>
</dbReference>
<name>A0A5C4NCB5_9RHOB</name>
<organism evidence="9 10">
    <name type="scientific">Rubellimicrobium roseum</name>
    <dbReference type="NCBI Taxonomy" id="687525"/>
    <lineage>
        <taxon>Bacteria</taxon>
        <taxon>Pseudomonadati</taxon>
        <taxon>Pseudomonadota</taxon>
        <taxon>Alphaproteobacteria</taxon>
        <taxon>Rhodobacterales</taxon>
        <taxon>Roseobacteraceae</taxon>
        <taxon>Rubellimicrobium</taxon>
    </lineage>
</organism>
<dbReference type="Pfam" id="PF02646">
    <property type="entry name" value="RmuC"/>
    <property type="match status" value="1"/>
</dbReference>
<sequence>MDLQTLLLALCGALLATAVAALVAARSAKVECAALRREGLEALRGVEAARGEAQAIRARAEEQAKAVEDRDRQIAQIARQVEDVRQKHGEAERRCAEAEARCATATEAVARLEALERRLRVDAEKAAGELRADIDRLTGALRDAEDRHAGLSVEHRGLKERLEAETAAAQREVERLREIRKEMSDEFQALSARMLQETGSQFSEAHQQRLEALLNPFREQVRTFETELREVHQSAGRDRAVLVDQIRELTTRTEMVSKEAVNLTRALKGEKQRQGAWGEAQLEQYLDHMGYVKGVHYSTQETRTGESGNRLRPDVILKMPGGRSLIIDSKVSLAAYAAAIGAEDEAERARHLRDHVKAVKARIDELASKEYQRLDEGAVEWVLLFMPIEGAVSAAWAHEADIAAYAMERRIGIAYPTTLLMALRTVRHLWDIDNRNRNAEAIADRAGRLHDKLLGFVDSFEAVGKALGQASAAHERAWGQLNRGSGNLMGQVDKLRKLGAKTGKAITVAFEAEPDDEETEAPRILGLPEPDPQPAPGVRPAE</sequence>
<evidence type="ECO:0000313" key="9">
    <source>
        <dbReference type="EMBL" id="TNC71535.1"/>
    </source>
</evidence>
<evidence type="ECO:0000256" key="5">
    <source>
        <dbReference type="ARBA" id="ARBA00023172"/>
    </source>
</evidence>
<evidence type="ECO:0000313" key="10">
    <source>
        <dbReference type="Proteomes" id="UP000305709"/>
    </source>
</evidence>
<gene>
    <name evidence="9" type="primary">rmuC</name>
    <name evidence="9" type="ORF">FHG71_11385</name>
</gene>
<feature type="signal peptide" evidence="8">
    <location>
        <begin position="1"/>
        <end position="20"/>
    </location>
</feature>
<dbReference type="GO" id="GO:0006310">
    <property type="term" value="P:DNA recombination"/>
    <property type="evidence" value="ECO:0007669"/>
    <property type="project" value="UniProtKB-KW"/>
</dbReference>
<dbReference type="AlphaFoldDB" id="A0A5C4NCB5"/>
<keyword evidence="4 6" id="KW-0175">Coiled coil</keyword>
<dbReference type="PANTHER" id="PTHR30563:SF0">
    <property type="entry name" value="DNA RECOMBINATION PROTEIN RMUC"/>
    <property type="match status" value="1"/>
</dbReference>
<reference evidence="9 10" key="1">
    <citation type="submission" date="2019-06" db="EMBL/GenBank/DDBJ databases">
        <authorList>
            <person name="Jiang L."/>
        </authorList>
    </citation>
    <scope>NUCLEOTIDE SEQUENCE [LARGE SCALE GENOMIC DNA]</scope>
    <source>
        <strain evidence="9 10">YIM 48858</strain>
    </source>
</reference>
<comment type="caution">
    <text evidence="9">The sequence shown here is derived from an EMBL/GenBank/DDBJ whole genome shotgun (WGS) entry which is preliminary data.</text>
</comment>
<evidence type="ECO:0000256" key="1">
    <source>
        <dbReference type="ARBA" id="ARBA00003416"/>
    </source>
</evidence>
<dbReference type="InterPro" id="IPR003798">
    <property type="entry name" value="DNA_recombination_RmuC"/>
</dbReference>
<evidence type="ECO:0000256" key="4">
    <source>
        <dbReference type="ARBA" id="ARBA00023054"/>
    </source>
</evidence>
<evidence type="ECO:0000256" key="3">
    <source>
        <dbReference type="ARBA" id="ARBA00021840"/>
    </source>
</evidence>
<feature type="chain" id="PRO_5022906416" description="DNA recombination protein RmuC homolog" evidence="8">
    <location>
        <begin position="21"/>
        <end position="542"/>
    </location>
</feature>
<keyword evidence="10" id="KW-1185">Reference proteome</keyword>